<dbReference type="EMBL" id="CADEBD010000422">
    <property type="protein sequence ID" value="CAB3254939.1"/>
    <property type="molecule type" value="Genomic_DNA"/>
</dbReference>
<evidence type="ECO:0000313" key="8">
    <source>
        <dbReference type="EMBL" id="CAB3254939.1"/>
    </source>
</evidence>
<dbReference type="InterPro" id="IPR003097">
    <property type="entry name" value="CysJ-like_FAD-binding"/>
</dbReference>
<dbReference type="AlphaFoldDB" id="A0A8S1B5V0"/>
<evidence type="ECO:0000256" key="2">
    <source>
        <dbReference type="ARBA" id="ARBA00022630"/>
    </source>
</evidence>
<dbReference type="SUPFAM" id="SSF63380">
    <property type="entry name" value="Riboflavin synthase domain-like"/>
    <property type="match status" value="1"/>
</dbReference>
<organism evidence="8 9">
    <name type="scientific">Arctia plantaginis</name>
    <name type="common">Wood tiger moth</name>
    <name type="synonym">Phalaena plantaginis</name>
    <dbReference type="NCBI Taxonomy" id="874455"/>
    <lineage>
        <taxon>Eukaryota</taxon>
        <taxon>Metazoa</taxon>
        <taxon>Ecdysozoa</taxon>
        <taxon>Arthropoda</taxon>
        <taxon>Hexapoda</taxon>
        <taxon>Insecta</taxon>
        <taxon>Pterygota</taxon>
        <taxon>Neoptera</taxon>
        <taxon>Endopterygota</taxon>
        <taxon>Lepidoptera</taxon>
        <taxon>Glossata</taxon>
        <taxon>Ditrysia</taxon>
        <taxon>Noctuoidea</taxon>
        <taxon>Erebidae</taxon>
        <taxon>Arctiinae</taxon>
        <taxon>Arctia</taxon>
    </lineage>
</organism>
<dbReference type="InterPro" id="IPR039261">
    <property type="entry name" value="FNR_nucleotide-bd"/>
</dbReference>
<comment type="cofactor">
    <cofactor evidence="1">
        <name>FAD</name>
        <dbReference type="ChEBI" id="CHEBI:57692"/>
    </cofactor>
</comment>
<dbReference type="GO" id="GO:0005829">
    <property type="term" value="C:cytosol"/>
    <property type="evidence" value="ECO:0007669"/>
    <property type="project" value="TreeGrafter"/>
</dbReference>
<dbReference type="FunFam" id="1.20.990.10:FF:000007">
    <property type="entry name" value="Methionine synthase reductase"/>
    <property type="match status" value="1"/>
</dbReference>
<dbReference type="InterPro" id="IPR001709">
    <property type="entry name" value="Flavoprot_Pyr_Nucl_cyt_Rdtase"/>
</dbReference>
<evidence type="ECO:0000256" key="4">
    <source>
        <dbReference type="ARBA" id="ARBA00023002"/>
    </source>
</evidence>
<evidence type="ECO:0000256" key="3">
    <source>
        <dbReference type="ARBA" id="ARBA00022827"/>
    </source>
</evidence>
<feature type="domain" description="FAD-binding FR-type" evidence="7">
    <location>
        <begin position="55"/>
        <end position="310"/>
    </location>
</feature>
<keyword evidence="3" id="KW-0274">FAD</keyword>
<dbReference type="EC" id="1.16.1.8" evidence="5"/>
<dbReference type="PANTHER" id="PTHR19384:SF84">
    <property type="entry name" value="METHIONINE SYNTHASE REDUCTASE"/>
    <property type="match status" value="1"/>
</dbReference>
<dbReference type="InterPro" id="IPR023173">
    <property type="entry name" value="NADPH_Cyt_P450_Rdtase_alpha"/>
</dbReference>
<dbReference type="Gene3D" id="2.40.30.10">
    <property type="entry name" value="Translation factors"/>
    <property type="match status" value="1"/>
</dbReference>
<evidence type="ECO:0000256" key="5">
    <source>
        <dbReference type="ARBA" id="ARBA00039088"/>
    </source>
</evidence>
<keyword evidence="4" id="KW-0560">Oxidoreductase</keyword>
<gene>
    <name evidence="8" type="ORF">APLA_LOCUS15074</name>
</gene>
<comment type="caution">
    <text evidence="8">The sequence shown here is derived from an EMBL/GenBank/DDBJ whole genome shotgun (WGS) entry which is preliminary data.</text>
</comment>
<dbReference type="GO" id="GO:0050667">
    <property type="term" value="P:homocysteine metabolic process"/>
    <property type="evidence" value="ECO:0007669"/>
    <property type="project" value="TreeGrafter"/>
</dbReference>
<dbReference type="GO" id="GO:0030586">
    <property type="term" value="F:[methionine synthase] reductase (NADPH) activity"/>
    <property type="evidence" value="ECO:0007669"/>
    <property type="project" value="UniProtKB-EC"/>
</dbReference>
<protein>
    <recommendedName>
        <fullName evidence="6">Methionine synthase reductase</fullName>
        <ecNumber evidence="5">1.16.1.8</ecNumber>
    </recommendedName>
</protein>
<evidence type="ECO:0000259" key="7">
    <source>
        <dbReference type="PROSITE" id="PS51384"/>
    </source>
</evidence>
<dbReference type="GO" id="GO:0050660">
    <property type="term" value="F:flavin adenine dinucleotide binding"/>
    <property type="evidence" value="ECO:0007669"/>
    <property type="project" value="TreeGrafter"/>
</dbReference>
<dbReference type="InterPro" id="IPR017938">
    <property type="entry name" value="Riboflavin_synthase-like_b-brl"/>
</dbReference>
<proteinExistence type="predicted"/>
<evidence type="ECO:0000256" key="1">
    <source>
        <dbReference type="ARBA" id="ARBA00001974"/>
    </source>
</evidence>
<dbReference type="SUPFAM" id="SSF52343">
    <property type="entry name" value="Ferredoxin reductase-like, C-terminal NADP-linked domain"/>
    <property type="match status" value="1"/>
</dbReference>
<keyword evidence="2" id="KW-0285">Flavoprotein</keyword>
<dbReference type="Gene3D" id="3.40.50.80">
    <property type="entry name" value="Nucleotide-binding domain of ferredoxin-NADP reductase (FNR) module"/>
    <property type="match status" value="1"/>
</dbReference>
<evidence type="ECO:0000256" key="6">
    <source>
        <dbReference type="ARBA" id="ARBA00040659"/>
    </source>
</evidence>
<dbReference type="GO" id="GO:0009086">
    <property type="term" value="P:methionine biosynthetic process"/>
    <property type="evidence" value="ECO:0007669"/>
    <property type="project" value="TreeGrafter"/>
</dbReference>
<dbReference type="PROSITE" id="PS51384">
    <property type="entry name" value="FAD_FR"/>
    <property type="match status" value="1"/>
</dbReference>
<dbReference type="PANTHER" id="PTHR19384">
    <property type="entry name" value="NITRIC OXIDE SYNTHASE-RELATED"/>
    <property type="match status" value="1"/>
</dbReference>
<evidence type="ECO:0000313" key="9">
    <source>
        <dbReference type="Proteomes" id="UP000494256"/>
    </source>
</evidence>
<dbReference type="Pfam" id="PF00175">
    <property type="entry name" value="NAD_binding_1"/>
    <property type="match status" value="1"/>
</dbReference>
<dbReference type="InterPro" id="IPR001433">
    <property type="entry name" value="OxRdtase_FAD/NAD-bd"/>
</dbReference>
<dbReference type="OrthoDB" id="6083863at2759"/>
<sequence>MVLLHKLLNIIDSVTEENFELPSLKQNALNIGFSCENRVKADNNVAKPPLPFAASDVFQGSIIQSKCLTAAGDCKAVYEVMLDVKDSNFNFKAGDTIGVIPHNNESDVNFIISHLDLTSLADQCYSLSVDSSVKGGKIPAHVPKESTVRHVLTHCLDLRSVIKKLFLLALSKYTTDERERKTLEYLCSKQGSTTYTIDVVNKGFCILDLFSIFSSCKPPLEILLANLPRLLPRPYSIVNSGLKNKKTVTICFSVKTVNNRKGLTTGWIENLILNEDLDKRIKTLSLTDDGSAIEKIPVYLRKNINMFQLPEDTMKPVILIGPGTGVAPFLGFLEEREYLKENNPDLKFGEVWMFYGCRHPKLDFIYEDELNGYLRRGILSRLFTAFSRMDNQGIKYIQDSLKLNLKEVMELVNDDAVVYVSGDLKTMAAQVKDIFIKGFEDHSNLTPEEASLRVAEMQANKRFLVDAWS</sequence>
<name>A0A8S1B5V0_ARCPL</name>
<accession>A0A8S1B5V0</accession>
<dbReference type="Gene3D" id="1.20.990.10">
    <property type="entry name" value="NADPH-cytochrome p450 Reductase, Chain A, domain 3"/>
    <property type="match status" value="1"/>
</dbReference>
<dbReference type="PRINTS" id="PR00371">
    <property type="entry name" value="FPNCR"/>
</dbReference>
<dbReference type="GO" id="GO:0010181">
    <property type="term" value="F:FMN binding"/>
    <property type="evidence" value="ECO:0007669"/>
    <property type="project" value="TreeGrafter"/>
</dbReference>
<dbReference type="Pfam" id="PF00667">
    <property type="entry name" value="FAD_binding_1"/>
    <property type="match status" value="1"/>
</dbReference>
<dbReference type="InterPro" id="IPR017927">
    <property type="entry name" value="FAD-bd_FR_type"/>
</dbReference>
<dbReference type="Proteomes" id="UP000494256">
    <property type="component" value="Unassembled WGS sequence"/>
</dbReference>
<reference evidence="8 9" key="1">
    <citation type="submission" date="2020-04" db="EMBL/GenBank/DDBJ databases">
        <authorList>
            <person name="Wallbank WR R."/>
            <person name="Pardo Diaz C."/>
            <person name="Kozak K."/>
            <person name="Martin S."/>
            <person name="Jiggins C."/>
            <person name="Moest M."/>
            <person name="Warren A I."/>
            <person name="Byers J.R.P. K."/>
            <person name="Montejo-Kovacevich G."/>
            <person name="Yen C E."/>
        </authorList>
    </citation>
    <scope>NUCLEOTIDE SEQUENCE [LARGE SCALE GENOMIC DNA]</scope>
</reference>